<dbReference type="Proteomes" id="UP000178336">
    <property type="component" value="Unassembled WGS sequence"/>
</dbReference>
<evidence type="ECO:0000313" key="7">
    <source>
        <dbReference type="EMBL" id="OGD95867.1"/>
    </source>
</evidence>
<evidence type="ECO:0000313" key="8">
    <source>
        <dbReference type="Proteomes" id="UP000178336"/>
    </source>
</evidence>
<name>A0A1F5GVR8_9BACT</name>
<organism evidence="7 8">
    <name type="scientific">Candidatus Curtissbacteria bacterium RIFCSPLOWO2_01_FULL_37_9</name>
    <dbReference type="NCBI Taxonomy" id="1797724"/>
    <lineage>
        <taxon>Bacteria</taxon>
        <taxon>Candidatus Curtissiibacteriota</taxon>
    </lineage>
</organism>
<proteinExistence type="inferred from homology"/>
<dbReference type="InterPro" id="IPR051169">
    <property type="entry name" value="NADH-Q_oxidoreductase"/>
</dbReference>
<comment type="cofactor">
    <cofactor evidence="1">
        <name>FAD</name>
        <dbReference type="ChEBI" id="CHEBI:57692"/>
    </cofactor>
</comment>
<comment type="similarity">
    <text evidence="2">Belongs to the NADH dehydrogenase family.</text>
</comment>
<evidence type="ECO:0000259" key="6">
    <source>
        <dbReference type="Pfam" id="PF07992"/>
    </source>
</evidence>
<feature type="domain" description="FAD/NAD(P)-binding" evidence="6">
    <location>
        <begin position="2"/>
        <end position="215"/>
    </location>
</feature>
<dbReference type="Pfam" id="PF07992">
    <property type="entry name" value="Pyr_redox_2"/>
    <property type="match status" value="1"/>
</dbReference>
<keyword evidence="3" id="KW-0285">Flavoprotein</keyword>
<dbReference type="SUPFAM" id="SSF51905">
    <property type="entry name" value="FAD/NAD(P)-binding domain"/>
    <property type="match status" value="1"/>
</dbReference>
<keyword evidence="4" id="KW-0274">FAD</keyword>
<gene>
    <name evidence="7" type="ORF">A3A48_03915</name>
</gene>
<sequence length="299" mass="34150">MICLGSEPTYFNIEGLAENSISLKRLSDAVRIKDSIEQLFHQKIIYNKKISIVIGGGGYSGTELAAELTNYRDRLLDNQTNSNSLVQISILEAADRLLCNLDPKISEIAKRKLISYHVNLLFNCMIKKVTNEHIETVSGQRYPYDLLIWTGGIKASSILLKSGFKTNKHGQIRVDDNLKVIGYNDIFAAGDCVEYIMPQTKIPVPSLGQTAKEQGKIAGENIFRLVNDEDFLEYKYKNFGFLIPLRGRYVVAVLNFIHIHGFLAWVIQQLIFLRYLVEILPVYRAIKRWNQFERSLEQD</sequence>
<dbReference type="PANTHER" id="PTHR42913">
    <property type="entry name" value="APOPTOSIS-INDUCING FACTOR 1"/>
    <property type="match status" value="1"/>
</dbReference>
<dbReference type="PANTHER" id="PTHR42913:SF3">
    <property type="entry name" value="64 KDA MITOCHONDRIAL NADH DEHYDROGENASE (EUROFUNG)"/>
    <property type="match status" value="1"/>
</dbReference>
<evidence type="ECO:0000256" key="1">
    <source>
        <dbReference type="ARBA" id="ARBA00001974"/>
    </source>
</evidence>
<evidence type="ECO:0000256" key="3">
    <source>
        <dbReference type="ARBA" id="ARBA00022630"/>
    </source>
</evidence>
<dbReference type="EMBL" id="MFBN01000007">
    <property type="protein sequence ID" value="OGD95867.1"/>
    <property type="molecule type" value="Genomic_DNA"/>
</dbReference>
<keyword evidence="5" id="KW-0560">Oxidoreductase</keyword>
<dbReference type="GO" id="GO:0003955">
    <property type="term" value="F:NAD(P)H dehydrogenase (quinone) activity"/>
    <property type="evidence" value="ECO:0007669"/>
    <property type="project" value="TreeGrafter"/>
</dbReference>
<protein>
    <recommendedName>
        <fullName evidence="6">FAD/NAD(P)-binding domain-containing protein</fullName>
    </recommendedName>
</protein>
<reference evidence="7 8" key="1">
    <citation type="journal article" date="2016" name="Nat. Commun.">
        <title>Thousands of microbial genomes shed light on interconnected biogeochemical processes in an aquifer system.</title>
        <authorList>
            <person name="Anantharaman K."/>
            <person name="Brown C.T."/>
            <person name="Hug L.A."/>
            <person name="Sharon I."/>
            <person name="Castelle C.J."/>
            <person name="Probst A.J."/>
            <person name="Thomas B.C."/>
            <person name="Singh A."/>
            <person name="Wilkins M.J."/>
            <person name="Karaoz U."/>
            <person name="Brodie E.L."/>
            <person name="Williams K.H."/>
            <person name="Hubbard S.S."/>
            <person name="Banfield J.F."/>
        </authorList>
    </citation>
    <scope>NUCLEOTIDE SEQUENCE [LARGE SCALE GENOMIC DNA]</scope>
</reference>
<dbReference type="Gene3D" id="3.50.50.100">
    <property type="match status" value="1"/>
</dbReference>
<dbReference type="STRING" id="1797724.A3A48_03915"/>
<dbReference type="AlphaFoldDB" id="A0A1F5GVR8"/>
<accession>A0A1F5GVR8</accession>
<dbReference type="InterPro" id="IPR036188">
    <property type="entry name" value="FAD/NAD-bd_sf"/>
</dbReference>
<dbReference type="InterPro" id="IPR023753">
    <property type="entry name" value="FAD/NAD-binding_dom"/>
</dbReference>
<comment type="caution">
    <text evidence="7">The sequence shown here is derived from an EMBL/GenBank/DDBJ whole genome shotgun (WGS) entry which is preliminary data.</text>
</comment>
<evidence type="ECO:0000256" key="5">
    <source>
        <dbReference type="ARBA" id="ARBA00023002"/>
    </source>
</evidence>
<evidence type="ECO:0000256" key="4">
    <source>
        <dbReference type="ARBA" id="ARBA00022827"/>
    </source>
</evidence>
<evidence type="ECO:0000256" key="2">
    <source>
        <dbReference type="ARBA" id="ARBA00005272"/>
    </source>
</evidence>
<dbReference type="GO" id="GO:0019646">
    <property type="term" value="P:aerobic electron transport chain"/>
    <property type="evidence" value="ECO:0007669"/>
    <property type="project" value="TreeGrafter"/>
</dbReference>